<evidence type="ECO:0000259" key="2">
    <source>
        <dbReference type="Pfam" id="PF16187"/>
    </source>
</evidence>
<dbReference type="PANTHER" id="PTHR43690">
    <property type="entry name" value="NARDILYSIN"/>
    <property type="match status" value="1"/>
</dbReference>
<name>A0ABY6N1D6_9ALTE</name>
<dbReference type="PANTHER" id="PTHR43690:SF18">
    <property type="entry name" value="INSULIN-DEGRADING ENZYME-RELATED"/>
    <property type="match status" value="1"/>
</dbReference>
<dbReference type="InterPro" id="IPR011249">
    <property type="entry name" value="Metalloenz_LuxS/M16"/>
</dbReference>
<dbReference type="SUPFAM" id="SSF63411">
    <property type="entry name" value="LuxS/MPP-like metallohydrolase"/>
    <property type="match status" value="2"/>
</dbReference>
<dbReference type="InterPro" id="IPR054734">
    <property type="entry name" value="PqqF-like_C_4"/>
</dbReference>
<dbReference type="Gene3D" id="3.30.830.10">
    <property type="entry name" value="Metalloenzyme, LuxS/M16 peptidase-like"/>
    <property type="match status" value="2"/>
</dbReference>
<sequence>MSDNTKWMFVFNKCWKGVLSFVLIMGVVPLAWCNNADFSKPSLHEANKNRAPAVIEQVKGFTLWYKQDDVYLVPKTNVYFMLEPATVKMNAEMSAMNILYSIVINEALLPLSSQFRDAGVLYNVHPIHRGLSVSLSGMTKPQPELLEKMLTTIVSNQFTEQQFVLAKGQMERSYQAFQASQPINKVMGEIIATLDPSTWSMHSLHDALAQISLKDLRDYQYRFLSQLQVTGLAHGDLDKKMAIRMAGQIKSMLSIAKNGAVIPPYKVIKLPQSVNWLRLLNEDQPDTAVVIYSQVTHNTLKEIVPLRLLGYMLQSELFNILRTEKSMGYIVGASPLQAYNIDGLAIYAQSPNQTALEIQKELESVLKGMDARIANLSEDDFSQFKYALRSFLTKEVNLKARSDFYWMQIALNFPPYLQKERVIEFINQLSKADFLAFLHGFLFAESSSRLVVYSQHKNMGRVTDDKTQVINNLVEFKGGADYF</sequence>
<evidence type="ECO:0000259" key="3">
    <source>
        <dbReference type="Pfam" id="PF22456"/>
    </source>
</evidence>
<feature type="domain" description="Coenzyme PQQ synthesis protein F-like C-terminal lobe" evidence="3">
    <location>
        <begin position="308"/>
        <end position="406"/>
    </location>
</feature>
<evidence type="ECO:0000256" key="1">
    <source>
        <dbReference type="ARBA" id="ARBA00022723"/>
    </source>
</evidence>
<accession>A0ABY6N1D6</accession>
<dbReference type="InterPro" id="IPR032632">
    <property type="entry name" value="Peptidase_M16_M"/>
</dbReference>
<protein>
    <submittedName>
        <fullName evidence="4">Insulinase family protein</fullName>
    </submittedName>
</protein>
<dbReference type="Proteomes" id="UP001163739">
    <property type="component" value="Chromosome"/>
</dbReference>
<dbReference type="Pfam" id="PF22456">
    <property type="entry name" value="PqqF-like_C_4"/>
    <property type="match status" value="1"/>
</dbReference>
<dbReference type="RefSeq" id="WP_265047406.1">
    <property type="nucleotide sequence ID" value="NZ_CP100390.1"/>
</dbReference>
<evidence type="ECO:0000313" key="5">
    <source>
        <dbReference type="Proteomes" id="UP001163739"/>
    </source>
</evidence>
<reference evidence="4" key="1">
    <citation type="submission" date="2022-06" db="EMBL/GenBank/DDBJ databases">
        <title>Alkalimarinus sp. nov., isolated from gut of a Alitta virens.</title>
        <authorList>
            <person name="Yang A.I."/>
            <person name="Shin N.-R."/>
        </authorList>
    </citation>
    <scope>NUCLEOTIDE SEQUENCE</scope>
    <source>
        <strain evidence="4">A2M4</strain>
    </source>
</reference>
<gene>
    <name evidence="4" type="ORF">NKI27_18035</name>
</gene>
<dbReference type="InterPro" id="IPR050626">
    <property type="entry name" value="Peptidase_M16"/>
</dbReference>
<proteinExistence type="predicted"/>
<keyword evidence="1" id="KW-0479">Metal-binding</keyword>
<feature type="domain" description="Peptidase M16 middle/third" evidence="2">
    <location>
        <begin position="44"/>
        <end position="206"/>
    </location>
</feature>
<organism evidence="4 5">
    <name type="scientific">Alkalimarinus alittae</name>
    <dbReference type="NCBI Taxonomy" id="2961619"/>
    <lineage>
        <taxon>Bacteria</taxon>
        <taxon>Pseudomonadati</taxon>
        <taxon>Pseudomonadota</taxon>
        <taxon>Gammaproteobacteria</taxon>
        <taxon>Alteromonadales</taxon>
        <taxon>Alteromonadaceae</taxon>
        <taxon>Alkalimarinus</taxon>
    </lineage>
</organism>
<dbReference type="Pfam" id="PF16187">
    <property type="entry name" value="Peptidase_M16_M"/>
    <property type="match status" value="1"/>
</dbReference>
<keyword evidence="5" id="KW-1185">Reference proteome</keyword>
<dbReference type="EMBL" id="CP100390">
    <property type="protein sequence ID" value="UZE95923.1"/>
    <property type="molecule type" value="Genomic_DNA"/>
</dbReference>
<evidence type="ECO:0000313" key="4">
    <source>
        <dbReference type="EMBL" id="UZE95923.1"/>
    </source>
</evidence>